<reference evidence="5" key="1">
    <citation type="journal article" date="2014" name="Int. J. Syst. Evol. Microbiol.">
        <title>Complete genome sequence of Corynebacterium casei LMG S-19264T (=DSM 44701T), isolated from a smear-ripened cheese.</title>
        <authorList>
            <consortium name="US DOE Joint Genome Institute (JGI-PGF)"/>
            <person name="Walter F."/>
            <person name="Albersmeier A."/>
            <person name="Kalinowski J."/>
            <person name="Ruckert C."/>
        </authorList>
    </citation>
    <scope>NUCLEOTIDE SEQUENCE</scope>
    <source>
        <strain evidence="5">KCTC 32337</strain>
    </source>
</reference>
<dbReference type="SMART" id="SM00354">
    <property type="entry name" value="HTH_LACI"/>
    <property type="match status" value="1"/>
</dbReference>
<dbReference type="RefSeq" id="WP_007985184.1">
    <property type="nucleotide sequence ID" value="NZ_BMZC01000001.1"/>
</dbReference>
<keyword evidence="1" id="KW-0805">Transcription regulation</keyword>
<comment type="caution">
    <text evidence="5">The sequence shown here is derived from an EMBL/GenBank/DDBJ whole genome shotgun (WGS) entry which is preliminary data.</text>
</comment>
<dbReference type="EMBL" id="BMZC01000001">
    <property type="protein sequence ID" value="GGZ49483.1"/>
    <property type="molecule type" value="Genomic_DNA"/>
</dbReference>
<keyword evidence="2 6" id="KW-0238">DNA-binding</keyword>
<proteinExistence type="predicted"/>
<protein>
    <submittedName>
        <fullName evidence="5 6">Transcriptional regulator</fullName>
    </submittedName>
</protein>
<reference evidence="6 8" key="3">
    <citation type="submission" date="2020-12" db="EMBL/GenBank/DDBJ databases">
        <title>Draft genome sequences of nine environmental bacterial isolates colonizing plastic.</title>
        <authorList>
            <person name="Borre I."/>
            <person name="Sonnenschein E.C."/>
        </authorList>
    </citation>
    <scope>NUCLEOTIDE SEQUENCE [LARGE SCALE GENOMIC DNA]</scope>
    <source>
        <strain evidence="6 8">IB30</strain>
    </source>
</reference>
<evidence type="ECO:0000256" key="2">
    <source>
        <dbReference type="ARBA" id="ARBA00023125"/>
    </source>
</evidence>
<dbReference type="Gene3D" id="1.10.260.40">
    <property type="entry name" value="lambda repressor-like DNA-binding domains"/>
    <property type="match status" value="1"/>
</dbReference>
<evidence type="ECO:0000313" key="7">
    <source>
        <dbReference type="Proteomes" id="UP000622604"/>
    </source>
</evidence>
<name>A0A8H9I6D6_9ALTE</name>
<dbReference type="AlphaFoldDB" id="A0A8H9I6D6"/>
<dbReference type="InterPro" id="IPR000843">
    <property type="entry name" value="HTH_LacI"/>
</dbReference>
<dbReference type="InterPro" id="IPR010982">
    <property type="entry name" value="Lambda_DNA-bd_dom_sf"/>
</dbReference>
<dbReference type="SUPFAM" id="SSF53822">
    <property type="entry name" value="Periplasmic binding protein-like I"/>
    <property type="match status" value="1"/>
</dbReference>
<dbReference type="CDD" id="cd06270">
    <property type="entry name" value="PBP1_GalS-like"/>
    <property type="match status" value="1"/>
</dbReference>
<dbReference type="InterPro" id="IPR046335">
    <property type="entry name" value="LacI/GalR-like_sensor"/>
</dbReference>
<dbReference type="Pfam" id="PF13377">
    <property type="entry name" value="Peripla_BP_3"/>
    <property type="match status" value="1"/>
</dbReference>
<evidence type="ECO:0000313" key="8">
    <source>
        <dbReference type="Proteomes" id="UP000649232"/>
    </source>
</evidence>
<dbReference type="EMBL" id="JAEILT010000017">
    <property type="protein sequence ID" value="MBJ2137252.1"/>
    <property type="molecule type" value="Genomic_DNA"/>
</dbReference>
<dbReference type="PANTHER" id="PTHR30146:SF109">
    <property type="entry name" value="HTH-TYPE TRANSCRIPTIONAL REGULATOR GALS"/>
    <property type="match status" value="1"/>
</dbReference>
<evidence type="ECO:0000256" key="3">
    <source>
        <dbReference type="ARBA" id="ARBA00023163"/>
    </source>
</evidence>
<dbReference type="Proteomes" id="UP000622604">
    <property type="component" value="Unassembled WGS sequence"/>
</dbReference>
<evidence type="ECO:0000256" key="1">
    <source>
        <dbReference type="ARBA" id="ARBA00023015"/>
    </source>
</evidence>
<evidence type="ECO:0000313" key="5">
    <source>
        <dbReference type="EMBL" id="GGZ49483.1"/>
    </source>
</evidence>
<evidence type="ECO:0000259" key="4">
    <source>
        <dbReference type="PROSITE" id="PS50932"/>
    </source>
</evidence>
<organism evidence="5 7">
    <name type="scientific">Paraglaciecola chathamensis</name>
    <dbReference type="NCBI Taxonomy" id="368405"/>
    <lineage>
        <taxon>Bacteria</taxon>
        <taxon>Pseudomonadati</taxon>
        <taxon>Pseudomonadota</taxon>
        <taxon>Gammaproteobacteria</taxon>
        <taxon>Alteromonadales</taxon>
        <taxon>Alteromonadaceae</taxon>
        <taxon>Paraglaciecola</taxon>
    </lineage>
</organism>
<dbReference type="Proteomes" id="UP000649232">
    <property type="component" value="Unassembled WGS sequence"/>
</dbReference>
<dbReference type="Gene3D" id="3.40.50.2300">
    <property type="match status" value="2"/>
</dbReference>
<dbReference type="InterPro" id="IPR028082">
    <property type="entry name" value="Peripla_BP_I"/>
</dbReference>
<dbReference type="GO" id="GO:0003700">
    <property type="term" value="F:DNA-binding transcription factor activity"/>
    <property type="evidence" value="ECO:0007669"/>
    <property type="project" value="TreeGrafter"/>
</dbReference>
<keyword evidence="3" id="KW-0804">Transcription</keyword>
<dbReference type="CDD" id="cd01392">
    <property type="entry name" value="HTH_LacI"/>
    <property type="match status" value="1"/>
</dbReference>
<dbReference type="PROSITE" id="PS50932">
    <property type="entry name" value="HTH_LACI_2"/>
    <property type="match status" value="1"/>
</dbReference>
<gene>
    <name evidence="5" type="ORF">GCM10011274_04410</name>
    <name evidence="6" type="ORF">JEU11_12395</name>
</gene>
<accession>A0A8H9I6D6</accession>
<dbReference type="PANTHER" id="PTHR30146">
    <property type="entry name" value="LACI-RELATED TRANSCRIPTIONAL REPRESSOR"/>
    <property type="match status" value="1"/>
</dbReference>
<dbReference type="GO" id="GO:0000976">
    <property type="term" value="F:transcription cis-regulatory region binding"/>
    <property type="evidence" value="ECO:0007669"/>
    <property type="project" value="TreeGrafter"/>
</dbReference>
<reference evidence="5" key="2">
    <citation type="submission" date="2020-09" db="EMBL/GenBank/DDBJ databases">
        <authorList>
            <person name="Sun Q."/>
            <person name="Kim S."/>
        </authorList>
    </citation>
    <scope>NUCLEOTIDE SEQUENCE</scope>
    <source>
        <strain evidence="5">KCTC 32337</strain>
    </source>
</reference>
<dbReference type="Pfam" id="PF00356">
    <property type="entry name" value="LacI"/>
    <property type="match status" value="1"/>
</dbReference>
<evidence type="ECO:0000313" key="6">
    <source>
        <dbReference type="EMBL" id="MBJ2137252.1"/>
    </source>
</evidence>
<sequence length="334" mass="36554">MATIYQVSELAGVSLATVSRVMNGGTRVSEKTREKVNKAMETLNYRPSSIARSLASNCSNSVGILVSELHGPIYGAMMSGIEKQLRTAGKHVIIAAGHSDAASEKDGIEFLIARNCDALILHVEAVSDEYLIELATTQHKFILINRYIPQIADNCISLNNRRGGYLATKALLENGHRDIAYISGPLWKMDASDRYLGHQEALAEHGIICNDALLSEGNFQEEGGNECMLALLETKIPFSAVVCANDEMAAGAMQAARDKGMAVPNDISVMGFDNVLLAQYMYPKLSTVNYPVQDMGKMAASWILKNIYQANQPDVSHVFEPELVWRDSVISLKR</sequence>
<feature type="domain" description="HTH lacI-type" evidence="4">
    <location>
        <begin position="2"/>
        <end position="56"/>
    </location>
</feature>
<dbReference type="SUPFAM" id="SSF47413">
    <property type="entry name" value="lambda repressor-like DNA-binding domains"/>
    <property type="match status" value="1"/>
</dbReference>